<name>A0A835PFA2_VANPL</name>
<evidence type="ECO:0000313" key="2">
    <source>
        <dbReference type="EMBL" id="KAG0452029.1"/>
    </source>
</evidence>
<feature type="region of interest" description="Disordered" evidence="1">
    <location>
        <begin position="1"/>
        <end position="43"/>
    </location>
</feature>
<sequence length="85" mass="9417">MSCLHRTLQLQNEKPPDLYHKNPQGPPSPGLLNPRAKHTSPIRNHLTVNSVDASERHNGALFPEIHDLGPLTVAGTWLYLSVSFS</sequence>
<reference evidence="2 3" key="1">
    <citation type="journal article" date="2020" name="Nat. Food">
        <title>A phased Vanilla planifolia genome enables genetic improvement of flavour and production.</title>
        <authorList>
            <person name="Hasing T."/>
            <person name="Tang H."/>
            <person name="Brym M."/>
            <person name="Khazi F."/>
            <person name="Huang T."/>
            <person name="Chambers A.H."/>
        </authorList>
    </citation>
    <scope>NUCLEOTIDE SEQUENCE [LARGE SCALE GENOMIC DNA]</scope>
    <source>
        <tissue evidence="2">Leaf</tissue>
    </source>
</reference>
<proteinExistence type="predicted"/>
<organism evidence="2 3">
    <name type="scientific">Vanilla planifolia</name>
    <name type="common">Vanilla</name>
    <dbReference type="NCBI Taxonomy" id="51239"/>
    <lineage>
        <taxon>Eukaryota</taxon>
        <taxon>Viridiplantae</taxon>
        <taxon>Streptophyta</taxon>
        <taxon>Embryophyta</taxon>
        <taxon>Tracheophyta</taxon>
        <taxon>Spermatophyta</taxon>
        <taxon>Magnoliopsida</taxon>
        <taxon>Liliopsida</taxon>
        <taxon>Asparagales</taxon>
        <taxon>Orchidaceae</taxon>
        <taxon>Vanilloideae</taxon>
        <taxon>Vanilleae</taxon>
        <taxon>Vanilla</taxon>
    </lineage>
</organism>
<comment type="caution">
    <text evidence="2">The sequence shown here is derived from an EMBL/GenBank/DDBJ whole genome shotgun (WGS) entry which is preliminary data.</text>
</comment>
<dbReference type="EMBL" id="JADCNM010000033">
    <property type="protein sequence ID" value="KAG0452029.1"/>
    <property type="molecule type" value="Genomic_DNA"/>
</dbReference>
<gene>
    <name evidence="2" type="ORF">HPP92_025900</name>
</gene>
<accession>A0A835PFA2</accession>
<dbReference type="Proteomes" id="UP000639772">
    <property type="component" value="Unassembled WGS sequence"/>
</dbReference>
<evidence type="ECO:0000256" key="1">
    <source>
        <dbReference type="SAM" id="MobiDB-lite"/>
    </source>
</evidence>
<protein>
    <submittedName>
        <fullName evidence="2">Uncharacterized protein</fullName>
    </submittedName>
</protein>
<evidence type="ECO:0000313" key="3">
    <source>
        <dbReference type="Proteomes" id="UP000639772"/>
    </source>
</evidence>
<dbReference type="AlphaFoldDB" id="A0A835PFA2"/>